<sequence length="214" mass="23796">MCPPPSSSSSSSSSPTTISASSTTSTNNPLHHQQKHQYHTTATTRPCQITKAVQTLSHYRSLFQLQQTKFNLSKAQFHKYFYSPKHFPKFLGVAMGVAGVMGYASMSYYWGGRLEEQRRMYVDAYWCNGDEGRSGDEYNGGVDGMLVVEEAGKPIVLASTSSAVALARKMTFRDVPVSNNMMVVERMNANAKNVVKDNSDGFVAGLHRRVTKYW</sequence>
<evidence type="ECO:0000256" key="2">
    <source>
        <dbReference type="SAM" id="Phobius"/>
    </source>
</evidence>
<evidence type="ECO:0000256" key="1">
    <source>
        <dbReference type="SAM" id="MobiDB-lite"/>
    </source>
</evidence>
<dbReference type="KEGG" id="tps:THAPS_10796"/>
<name>B5YLI8_THAPS</name>
<evidence type="ECO:0008006" key="5">
    <source>
        <dbReference type="Google" id="ProtNLM"/>
    </source>
</evidence>
<keyword evidence="4" id="KW-1185">Reference proteome</keyword>
<organism evidence="3 4">
    <name type="scientific">Thalassiosira pseudonana</name>
    <name type="common">Marine diatom</name>
    <name type="synonym">Cyclotella nana</name>
    <dbReference type="NCBI Taxonomy" id="35128"/>
    <lineage>
        <taxon>Eukaryota</taxon>
        <taxon>Sar</taxon>
        <taxon>Stramenopiles</taxon>
        <taxon>Ochrophyta</taxon>
        <taxon>Bacillariophyta</taxon>
        <taxon>Coscinodiscophyceae</taxon>
        <taxon>Thalassiosirophycidae</taxon>
        <taxon>Thalassiosirales</taxon>
        <taxon>Thalassiosiraceae</taxon>
        <taxon>Thalassiosira</taxon>
    </lineage>
</organism>
<keyword evidence="2" id="KW-0812">Transmembrane</keyword>
<dbReference type="GeneID" id="7450937"/>
<gene>
    <name evidence="3" type="ORF">THAPS_10796</name>
</gene>
<dbReference type="Proteomes" id="UP000001449">
    <property type="component" value="Chromosome 18"/>
</dbReference>
<feature type="compositionally biased region" description="Low complexity" evidence="1">
    <location>
        <begin position="7"/>
        <end position="26"/>
    </location>
</feature>
<dbReference type="HOGENOM" id="CLU_1291298_0_0_1"/>
<protein>
    <recommendedName>
        <fullName evidence="5">Transmembrane protein</fullName>
    </recommendedName>
</protein>
<reference evidence="3 4" key="1">
    <citation type="journal article" date="2004" name="Science">
        <title>The genome of the diatom Thalassiosira pseudonana: ecology, evolution, and metabolism.</title>
        <authorList>
            <person name="Armbrust E.V."/>
            <person name="Berges J.A."/>
            <person name="Bowler C."/>
            <person name="Green B.R."/>
            <person name="Martinez D."/>
            <person name="Putnam N.H."/>
            <person name="Zhou S."/>
            <person name="Allen A.E."/>
            <person name="Apt K.E."/>
            <person name="Bechner M."/>
            <person name="Brzezinski M.A."/>
            <person name="Chaal B.K."/>
            <person name="Chiovitti A."/>
            <person name="Davis A.K."/>
            <person name="Demarest M.S."/>
            <person name="Detter J.C."/>
            <person name="Glavina T."/>
            <person name="Goodstein D."/>
            <person name="Hadi M.Z."/>
            <person name="Hellsten U."/>
            <person name="Hildebrand M."/>
            <person name="Jenkins B.D."/>
            <person name="Jurka J."/>
            <person name="Kapitonov V.V."/>
            <person name="Kroger N."/>
            <person name="Lau W.W."/>
            <person name="Lane T.W."/>
            <person name="Larimer F.W."/>
            <person name="Lippmeier J.C."/>
            <person name="Lucas S."/>
            <person name="Medina M."/>
            <person name="Montsant A."/>
            <person name="Obornik M."/>
            <person name="Parker M.S."/>
            <person name="Palenik B."/>
            <person name="Pazour G.J."/>
            <person name="Richardson P.M."/>
            <person name="Rynearson T.A."/>
            <person name="Saito M.A."/>
            <person name="Schwartz D.C."/>
            <person name="Thamatrakoln K."/>
            <person name="Valentin K."/>
            <person name="Vardi A."/>
            <person name="Wilkerson F.P."/>
            <person name="Rokhsar D.S."/>
        </authorList>
    </citation>
    <scope>NUCLEOTIDE SEQUENCE [LARGE SCALE GENOMIC DNA]</scope>
    <source>
        <strain evidence="3 4">CCMP1335</strain>
    </source>
</reference>
<keyword evidence="2" id="KW-0472">Membrane</keyword>
<dbReference type="InParanoid" id="B5YLI8"/>
<evidence type="ECO:0000313" key="4">
    <source>
        <dbReference type="Proteomes" id="UP000001449"/>
    </source>
</evidence>
<reference evidence="3 4" key="2">
    <citation type="journal article" date="2008" name="Nature">
        <title>The Phaeodactylum genome reveals the evolutionary history of diatom genomes.</title>
        <authorList>
            <person name="Bowler C."/>
            <person name="Allen A.E."/>
            <person name="Badger J.H."/>
            <person name="Grimwood J."/>
            <person name="Jabbari K."/>
            <person name="Kuo A."/>
            <person name="Maheswari U."/>
            <person name="Martens C."/>
            <person name="Maumus F."/>
            <person name="Otillar R.P."/>
            <person name="Rayko E."/>
            <person name="Salamov A."/>
            <person name="Vandepoele K."/>
            <person name="Beszteri B."/>
            <person name="Gruber A."/>
            <person name="Heijde M."/>
            <person name="Katinka M."/>
            <person name="Mock T."/>
            <person name="Valentin K."/>
            <person name="Verret F."/>
            <person name="Berges J.A."/>
            <person name="Brownlee C."/>
            <person name="Cadoret J.P."/>
            <person name="Chiovitti A."/>
            <person name="Choi C.J."/>
            <person name="Coesel S."/>
            <person name="De Martino A."/>
            <person name="Detter J.C."/>
            <person name="Durkin C."/>
            <person name="Falciatore A."/>
            <person name="Fournet J."/>
            <person name="Haruta M."/>
            <person name="Huysman M.J."/>
            <person name="Jenkins B.D."/>
            <person name="Jiroutova K."/>
            <person name="Jorgensen R.E."/>
            <person name="Joubert Y."/>
            <person name="Kaplan A."/>
            <person name="Kroger N."/>
            <person name="Kroth P.G."/>
            <person name="La Roche J."/>
            <person name="Lindquist E."/>
            <person name="Lommer M."/>
            <person name="Martin-Jezequel V."/>
            <person name="Lopez P.J."/>
            <person name="Lucas S."/>
            <person name="Mangogna M."/>
            <person name="McGinnis K."/>
            <person name="Medlin L.K."/>
            <person name="Montsant A."/>
            <person name="Oudot-Le Secq M.P."/>
            <person name="Napoli C."/>
            <person name="Obornik M."/>
            <person name="Parker M.S."/>
            <person name="Petit J.L."/>
            <person name="Porcel B.M."/>
            <person name="Poulsen N."/>
            <person name="Robison M."/>
            <person name="Rychlewski L."/>
            <person name="Rynearson T.A."/>
            <person name="Schmutz J."/>
            <person name="Shapiro H."/>
            <person name="Siaut M."/>
            <person name="Stanley M."/>
            <person name="Sussman M.R."/>
            <person name="Taylor A.R."/>
            <person name="Vardi A."/>
            <person name="von Dassow P."/>
            <person name="Vyverman W."/>
            <person name="Willis A."/>
            <person name="Wyrwicz L.S."/>
            <person name="Rokhsar D.S."/>
            <person name="Weissenbach J."/>
            <person name="Armbrust E.V."/>
            <person name="Green B.R."/>
            <person name="Van de Peer Y."/>
            <person name="Grigoriev I.V."/>
        </authorList>
    </citation>
    <scope>NUCLEOTIDE SEQUENCE [LARGE SCALE GENOMIC DNA]</scope>
    <source>
        <strain evidence="3 4">CCMP1335</strain>
    </source>
</reference>
<accession>B5YLI8</accession>
<keyword evidence="2" id="KW-1133">Transmembrane helix</keyword>
<dbReference type="EMBL" id="CP001159">
    <property type="protein sequence ID" value="ACI64238.1"/>
    <property type="molecule type" value="Genomic_DNA"/>
</dbReference>
<dbReference type="RefSeq" id="XP_002295521.1">
    <property type="nucleotide sequence ID" value="XM_002295485.1"/>
</dbReference>
<proteinExistence type="predicted"/>
<feature type="region of interest" description="Disordered" evidence="1">
    <location>
        <begin position="1"/>
        <end position="43"/>
    </location>
</feature>
<evidence type="ECO:0000313" key="3">
    <source>
        <dbReference type="EMBL" id="ACI64238.1"/>
    </source>
</evidence>
<dbReference type="AlphaFoldDB" id="B5YLI8"/>
<feature type="transmembrane region" description="Helical" evidence="2">
    <location>
        <begin position="90"/>
        <end position="110"/>
    </location>
</feature>
<dbReference type="PaxDb" id="35128-Thaps10796"/>